<accession>A0A5D2MV75</accession>
<gene>
    <name evidence="1" type="ORF">ES332_A12G106900v1</name>
</gene>
<protein>
    <submittedName>
        <fullName evidence="1">Uncharacterized protein</fullName>
    </submittedName>
</protein>
<organism evidence="1 2">
    <name type="scientific">Gossypium tomentosum</name>
    <name type="common">Hawaiian cotton</name>
    <name type="synonym">Gossypium sandvicense</name>
    <dbReference type="NCBI Taxonomy" id="34277"/>
    <lineage>
        <taxon>Eukaryota</taxon>
        <taxon>Viridiplantae</taxon>
        <taxon>Streptophyta</taxon>
        <taxon>Embryophyta</taxon>
        <taxon>Tracheophyta</taxon>
        <taxon>Spermatophyta</taxon>
        <taxon>Magnoliopsida</taxon>
        <taxon>eudicotyledons</taxon>
        <taxon>Gunneridae</taxon>
        <taxon>Pentapetalae</taxon>
        <taxon>rosids</taxon>
        <taxon>malvids</taxon>
        <taxon>Malvales</taxon>
        <taxon>Malvaceae</taxon>
        <taxon>Malvoideae</taxon>
        <taxon>Gossypium</taxon>
    </lineage>
</organism>
<dbReference type="AlphaFoldDB" id="A0A5D2MV75"/>
<proteinExistence type="predicted"/>
<name>A0A5D2MV75_GOSTO</name>
<dbReference type="Proteomes" id="UP000322667">
    <property type="component" value="Chromosome A12"/>
</dbReference>
<evidence type="ECO:0000313" key="1">
    <source>
        <dbReference type="EMBL" id="TYH95456.1"/>
    </source>
</evidence>
<evidence type="ECO:0000313" key="2">
    <source>
        <dbReference type="Proteomes" id="UP000322667"/>
    </source>
</evidence>
<dbReference type="EMBL" id="CM017621">
    <property type="protein sequence ID" value="TYH95456.1"/>
    <property type="molecule type" value="Genomic_DNA"/>
</dbReference>
<keyword evidence="2" id="KW-1185">Reference proteome</keyword>
<sequence length="74" mass="8066">MVNQGFIGPQVRDFHSQTLNRYQVSIMTRQVEIQRLPNTVHGACTGLCIGVWRRGLGMRACGAGGLAAARGREP</sequence>
<reference evidence="1 2" key="1">
    <citation type="submission" date="2019-07" db="EMBL/GenBank/DDBJ databases">
        <title>WGS assembly of Gossypium tomentosum.</title>
        <authorList>
            <person name="Chen Z.J."/>
            <person name="Sreedasyam A."/>
            <person name="Ando A."/>
            <person name="Song Q."/>
            <person name="De L."/>
            <person name="Hulse-Kemp A."/>
            <person name="Ding M."/>
            <person name="Ye W."/>
            <person name="Kirkbride R."/>
            <person name="Jenkins J."/>
            <person name="Plott C."/>
            <person name="Lovell J."/>
            <person name="Lin Y.-M."/>
            <person name="Vaughn R."/>
            <person name="Liu B."/>
            <person name="Li W."/>
            <person name="Simpson S."/>
            <person name="Scheffler B."/>
            <person name="Saski C."/>
            <person name="Grover C."/>
            <person name="Hu G."/>
            <person name="Conover J."/>
            <person name="Carlson J."/>
            <person name="Shu S."/>
            <person name="Boston L."/>
            <person name="Williams M."/>
            <person name="Peterson D."/>
            <person name="Mcgee K."/>
            <person name="Jones D."/>
            <person name="Wendel J."/>
            <person name="Stelly D."/>
            <person name="Grimwood J."/>
            <person name="Schmutz J."/>
        </authorList>
    </citation>
    <scope>NUCLEOTIDE SEQUENCE [LARGE SCALE GENOMIC DNA]</scope>
    <source>
        <strain evidence="1">7179.01</strain>
    </source>
</reference>